<gene>
    <name evidence="1" type="ORF">BofuT4_P136640.1</name>
</gene>
<name>G2YPS1_BOTF4</name>
<dbReference type="AlphaFoldDB" id="G2YPS1"/>
<organism evidence="1 2">
    <name type="scientific">Botryotinia fuckeliana (strain T4)</name>
    <name type="common">Noble rot fungus</name>
    <name type="synonym">Botrytis cinerea</name>
    <dbReference type="NCBI Taxonomy" id="999810"/>
    <lineage>
        <taxon>Eukaryota</taxon>
        <taxon>Fungi</taxon>
        <taxon>Dikarya</taxon>
        <taxon>Ascomycota</taxon>
        <taxon>Pezizomycotina</taxon>
        <taxon>Leotiomycetes</taxon>
        <taxon>Helotiales</taxon>
        <taxon>Sclerotiniaceae</taxon>
        <taxon>Botrytis</taxon>
    </lineage>
</organism>
<dbReference type="HOGENOM" id="CLU_2209624_0_0_1"/>
<accession>G2YPS1</accession>
<dbReference type="EMBL" id="FQ790347">
    <property type="protein sequence ID" value="CCD53619.1"/>
    <property type="molecule type" value="Genomic_DNA"/>
</dbReference>
<evidence type="ECO:0000313" key="2">
    <source>
        <dbReference type="Proteomes" id="UP000008177"/>
    </source>
</evidence>
<reference evidence="2" key="1">
    <citation type="journal article" date="2011" name="PLoS Genet.">
        <title>Genomic analysis of the necrotrophic fungal pathogens Sclerotinia sclerotiorum and Botrytis cinerea.</title>
        <authorList>
            <person name="Amselem J."/>
            <person name="Cuomo C.A."/>
            <person name="van Kan J.A."/>
            <person name="Viaud M."/>
            <person name="Benito E.P."/>
            <person name="Couloux A."/>
            <person name="Coutinho P.M."/>
            <person name="de Vries R.P."/>
            <person name="Dyer P.S."/>
            <person name="Fillinger S."/>
            <person name="Fournier E."/>
            <person name="Gout L."/>
            <person name="Hahn M."/>
            <person name="Kohn L."/>
            <person name="Lapalu N."/>
            <person name="Plummer K.M."/>
            <person name="Pradier J.M."/>
            <person name="Quevillon E."/>
            <person name="Sharon A."/>
            <person name="Simon A."/>
            <person name="ten Have A."/>
            <person name="Tudzynski B."/>
            <person name="Tudzynski P."/>
            <person name="Wincker P."/>
            <person name="Andrew M."/>
            <person name="Anthouard V."/>
            <person name="Beever R.E."/>
            <person name="Beffa R."/>
            <person name="Benoit I."/>
            <person name="Bouzid O."/>
            <person name="Brault B."/>
            <person name="Chen Z."/>
            <person name="Choquer M."/>
            <person name="Collemare J."/>
            <person name="Cotton P."/>
            <person name="Danchin E.G."/>
            <person name="Da Silva C."/>
            <person name="Gautier A."/>
            <person name="Giraud C."/>
            <person name="Giraud T."/>
            <person name="Gonzalez C."/>
            <person name="Grossetete S."/>
            <person name="Guldener U."/>
            <person name="Henrissat B."/>
            <person name="Howlett B.J."/>
            <person name="Kodira C."/>
            <person name="Kretschmer M."/>
            <person name="Lappartient A."/>
            <person name="Leroch M."/>
            <person name="Levis C."/>
            <person name="Mauceli E."/>
            <person name="Neuveglise C."/>
            <person name="Oeser B."/>
            <person name="Pearson M."/>
            <person name="Poulain J."/>
            <person name="Poussereau N."/>
            <person name="Quesneville H."/>
            <person name="Rascle C."/>
            <person name="Schumacher J."/>
            <person name="Segurens B."/>
            <person name="Sexton A."/>
            <person name="Silva E."/>
            <person name="Sirven C."/>
            <person name="Soanes D.M."/>
            <person name="Talbot N.J."/>
            <person name="Templeton M."/>
            <person name="Yandava C."/>
            <person name="Yarden O."/>
            <person name="Zeng Q."/>
            <person name="Rollins J.A."/>
            <person name="Lebrun M.H."/>
            <person name="Dickman M."/>
        </authorList>
    </citation>
    <scope>NUCLEOTIDE SEQUENCE [LARGE SCALE GENOMIC DNA]</scope>
    <source>
        <strain evidence="2">T4</strain>
    </source>
</reference>
<evidence type="ECO:0000313" key="1">
    <source>
        <dbReference type="EMBL" id="CCD53619.1"/>
    </source>
</evidence>
<protein>
    <submittedName>
        <fullName evidence="1">Uncharacterized protein</fullName>
    </submittedName>
</protein>
<dbReference type="InParanoid" id="G2YPS1"/>
<proteinExistence type="predicted"/>
<dbReference type="Proteomes" id="UP000008177">
    <property type="component" value="Unplaced contigs"/>
</dbReference>
<sequence>MAAWVGRSDAWQQGIFTQHWIGRIAQFYFKVTLLSEFQGIYIYASIRSPYRTLEGIQDAQHRTIPVLGVTLRLLLSDFRSHIIFASAGALRRFTSNHLSNQSCIQSH</sequence>